<reference evidence="4" key="1">
    <citation type="submission" date="2021-03" db="EMBL/GenBank/DDBJ databases">
        <authorList>
            <person name="Kim M.K."/>
        </authorList>
    </citation>
    <scope>NUCLEOTIDE SEQUENCE</scope>
    <source>
        <strain evidence="4">BT186</strain>
    </source>
</reference>
<feature type="domain" description="pPIWI-RE RNaseH" evidence="2">
    <location>
        <begin position="633"/>
        <end position="935"/>
    </location>
</feature>
<dbReference type="Pfam" id="PF13111">
    <property type="entry name" value="pPIWI_RE_X"/>
    <property type="match status" value="1"/>
</dbReference>
<evidence type="ECO:0000313" key="5">
    <source>
        <dbReference type="Proteomes" id="UP000664144"/>
    </source>
</evidence>
<dbReference type="InterPro" id="IPR025085">
    <property type="entry name" value="pPIWI_RE_X"/>
</dbReference>
<dbReference type="Pfam" id="PF13032">
    <property type="entry name" value="RNaseH_pPIWI_RE"/>
    <property type="match status" value="1"/>
</dbReference>
<protein>
    <submittedName>
        <fullName evidence="4">DUF3893 domain-containing protein</fullName>
    </submittedName>
</protein>
<evidence type="ECO:0000313" key="4">
    <source>
        <dbReference type="EMBL" id="MBO0360690.1"/>
    </source>
</evidence>
<feature type="region of interest" description="Disordered" evidence="1">
    <location>
        <begin position="853"/>
        <end position="874"/>
    </location>
</feature>
<organism evidence="4 5">
    <name type="scientific">Hymenobacter telluris</name>
    <dbReference type="NCBI Taxonomy" id="2816474"/>
    <lineage>
        <taxon>Bacteria</taxon>
        <taxon>Pseudomonadati</taxon>
        <taxon>Bacteroidota</taxon>
        <taxon>Cytophagia</taxon>
        <taxon>Cytophagales</taxon>
        <taxon>Hymenobacteraceae</taxon>
        <taxon>Hymenobacter</taxon>
    </lineage>
</organism>
<evidence type="ECO:0000256" key="1">
    <source>
        <dbReference type="SAM" id="MobiDB-lite"/>
    </source>
</evidence>
<dbReference type="RefSeq" id="WP_206986605.1">
    <property type="nucleotide sequence ID" value="NZ_JAFLQZ010000022.1"/>
</dbReference>
<dbReference type="Proteomes" id="UP000664144">
    <property type="component" value="Unassembled WGS sequence"/>
</dbReference>
<gene>
    <name evidence="4" type="ORF">J0X19_22205</name>
</gene>
<name>A0A939F044_9BACT</name>
<feature type="domain" description="pPIWI-RE module N-terminal" evidence="3">
    <location>
        <begin position="27"/>
        <end position="270"/>
    </location>
</feature>
<evidence type="ECO:0000259" key="3">
    <source>
        <dbReference type="Pfam" id="PF13111"/>
    </source>
</evidence>
<dbReference type="EMBL" id="JAFLQZ010000022">
    <property type="protein sequence ID" value="MBO0360690.1"/>
    <property type="molecule type" value="Genomic_DNA"/>
</dbReference>
<dbReference type="InterPro" id="IPR024996">
    <property type="entry name" value="RNaseH_pPIWI_RE"/>
</dbReference>
<proteinExistence type="predicted"/>
<accession>A0A939F044</accession>
<dbReference type="AlphaFoldDB" id="A0A939F044"/>
<sequence>MASKSTPSSLAKSAPPTLLAFSFESLTPATYRVTRVAWSPEAYQIVAGLREALRSPAYDKPKELPIKDLRLRTQVYDPGVVRVNARLGIGHPLAEGDAVNMLFTTSAPAEASEHANRAVAHWVDEAVKKIRGLKPMDARIAQGLRTLAVNQQAIVTQADKVKVFQWATTEATNAALPQTATGFADLADYVAAQLVGKVIFPAAGPLRREIGSTLDKGYARLLTDPEVVPMGAEAPCSISLGLTITVATYPARPLPVILINMGKRVWTTGPKGRFFGNDLGGFVLPVGEDRAFKFSIDSHRLTLDDDYRAIAAGYPDLPAGDQLTAGDLVRAGGNYPGNRVVVAAAPGRSVEKVAGRGVTDLDRQLAFERLTELLAPQGFTPWGGYLQRIETGAKTLNGLIGKWDVAHHTGTDEEKAKDQVLQEWTRELHTGLNQFYDGTHRILVAYQTGLHDDAARVEATLTKVLGTKGVVVTRVLLPDHVHGPRAWGPEGEKPAPPEERGKAKAAIWTPWIAEQVKQLTTKKQDLPHGIIVLARRNYGAGQYDDAISKQVGRVALIKGFAGANVQYLLPSASAGVTPSAAQLSKFQMRVLNGWRDLALKSVGRMPIVPSRLAKRMPFVQQGNQPPVILGAGIVRVNKTRERKNKTSFIPYVIELDPVSGECQATLLLRAAGSKQPVQPVSMRPLKQAVLALATHGPSYLAEHSSPQKVLVERQQLTEAFLHDVLLSRSKHHQGREIVLLADTSTLNGIWRWLADAQVNPADVRLHGLTEFQKALPNVTFVRLRHNHSPKALLPTEHVKVSFDQPDGTRSEPRLSARWADAKLYRLTDPSVGLPTYLSYGSRMFQPVRSASSYRPTRSVKGDKEPPTAPFTKTWATPNPLEITVLQDPDQPARFQPDELAFLVETLRSSYDHFGGWTTLPGPLHFASVLKEYVPDYVLAEEEAAAKEEAKEEKE</sequence>
<keyword evidence="5" id="KW-1185">Reference proteome</keyword>
<evidence type="ECO:0000259" key="2">
    <source>
        <dbReference type="Pfam" id="PF13032"/>
    </source>
</evidence>
<comment type="caution">
    <text evidence="4">The sequence shown here is derived from an EMBL/GenBank/DDBJ whole genome shotgun (WGS) entry which is preliminary data.</text>
</comment>